<dbReference type="Gene3D" id="1.25.40.10">
    <property type="entry name" value="Tetratricopeptide repeat domain"/>
    <property type="match status" value="2"/>
</dbReference>
<dbReference type="PANTHER" id="PTHR46575">
    <property type="entry name" value="AMYLOID PROTEIN-BINDING PROTEIN 2"/>
    <property type="match status" value="1"/>
</dbReference>
<evidence type="ECO:0000313" key="1">
    <source>
        <dbReference type="EMBL" id="RWS07315.1"/>
    </source>
</evidence>
<reference evidence="2" key="2">
    <citation type="submission" date="2018-11" db="EMBL/GenBank/DDBJ databases">
        <title>Trombidioid mite genomics.</title>
        <authorList>
            <person name="Dong X."/>
        </authorList>
    </citation>
    <scope>NUCLEOTIDE SEQUENCE</scope>
    <source>
        <strain evidence="2">UoL-WK</strain>
    </source>
</reference>
<dbReference type="GO" id="GO:1990756">
    <property type="term" value="F:ubiquitin-like ligase-substrate adaptor activity"/>
    <property type="evidence" value="ECO:0007669"/>
    <property type="project" value="TreeGrafter"/>
</dbReference>
<comment type="caution">
    <text evidence="2">The sequence shown here is derived from an EMBL/GenBank/DDBJ whole genome shotgun (WGS) entry which is preliminary data.</text>
</comment>
<dbReference type="OrthoDB" id="7103806at2759"/>
<protein>
    <submittedName>
        <fullName evidence="2">Amyloid protein-binding protein 2-like protein</fullName>
    </submittedName>
</protein>
<dbReference type="EMBL" id="NCKU01003536">
    <property type="protein sequence ID" value="RWS07345.1"/>
    <property type="molecule type" value="Genomic_DNA"/>
</dbReference>
<dbReference type="GO" id="GO:0006886">
    <property type="term" value="P:intracellular protein transport"/>
    <property type="evidence" value="ECO:0007669"/>
    <property type="project" value="InterPro"/>
</dbReference>
<evidence type="ECO:0000313" key="3">
    <source>
        <dbReference type="Proteomes" id="UP000285301"/>
    </source>
</evidence>
<organism evidence="2 3">
    <name type="scientific">Dinothrombium tinctorium</name>
    <dbReference type="NCBI Taxonomy" id="1965070"/>
    <lineage>
        <taxon>Eukaryota</taxon>
        <taxon>Metazoa</taxon>
        <taxon>Ecdysozoa</taxon>
        <taxon>Arthropoda</taxon>
        <taxon>Chelicerata</taxon>
        <taxon>Arachnida</taxon>
        <taxon>Acari</taxon>
        <taxon>Acariformes</taxon>
        <taxon>Trombidiformes</taxon>
        <taxon>Prostigmata</taxon>
        <taxon>Anystina</taxon>
        <taxon>Parasitengona</taxon>
        <taxon>Trombidioidea</taxon>
        <taxon>Trombidiidae</taxon>
        <taxon>Dinothrombium</taxon>
    </lineage>
</organism>
<dbReference type="SMART" id="SM00028">
    <property type="entry name" value="TPR"/>
    <property type="match status" value="2"/>
</dbReference>
<keyword evidence="3" id="KW-1185">Reference proteome</keyword>
<dbReference type="InterPro" id="IPR042476">
    <property type="entry name" value="APPBP2"/>
</dbReference>
<dbReference type="GO" id="GO:0043161">
    <property type="term" value="P:proteasome-mediated ubiquitin-dependent protein catabolic process"/>
    <property type="evidence" value="ECO:0007669"/>
    <property type="project" value="TreeGrafter"/>
</dbReference>
<gene>
    <name evidence="2" type="ORF">B4U79_00453</name>
    <name evidence="1" type="ORF">B4U79_09456</name>
</gene>
<dbReference type="PANTHER" id="PTHR46575:SF1">
    <property type="entry name" value="AMYLOID PROTEIN-BINDING PROTEIN 2"/>
    <property type="match status" value="1"/>
</dbReference>
<dbReference type="Pfam" id="PF13424">
    <property type="entry name" value="TPR_12"/>
    <property type="match status" value="1"/>
</dbReference>
<dbReference type="AlphaFoldDB" id="A0A443QWF0"/>
<dbReference type="EMBL" id="NCKU01003548">
    <property type="protein sequence ID" value="RWS07315.1"/>
    <property type="molecule type" value="Genomic_DNA"/>
</dbReference>
<dbReference type="GO" id="GO:0031462">
    <property type="term" value="C:Cul2-RING ubiquitin ligase complex"/>
    <property type="evidence" value="ECO:0007669"/>
    <property type="project" value="TreeGrafter"/>
</dbReference>
<name>A0A443QWF0_9ACAR</name>
<accession>A0A443QWF0</accession>
<dbReference type="Proteomes" id="UP000285301">
    <property type="component" value="Unassembled WGS sequence"/>
</dbReference>
<dbReference type="STRING" id="1965070.A0A443QWF0"/>
<dbReference type="SUPFAM" id="SSF48452">
    <property type="entry name" value="TPR-like"/>
    <property type="match status" value="1"/>
</dbReference>
<reference evidence="2 3" key="1">
    <citation type="journal article" date="2018" name="Gigascience">
        <title>Genomes of trombidid mites reveal novel predicted allergens and laterally-transferred genes associated with secondary metabolism.</title>
        <authorList>
            <person name="Dong X."/>
            <person name="Chaisiri K."/>
            <person name="Xia D."/>
            <person name="Armstrong S.D."/>
            <person name="Fang Y."/>
            <person name="Donnelly M.J."/>
            <person name="Kadowaki T."/>
            <person name="McGarry J.W."/>
            <person name="Darby A.C."/>
            <person name="Makepeace B.L."/>
        </authorList>
    </citation>
    <scope>NUCLEOTIDE SEQUENCE [LARGE SCALE GENOMIC DNA]</scope>
    <source>
        <strain evidence="2">UoL-WK</strain>
    </source>
</reference>
<sequence length="623" mass="72537">MLNLYENAISVIVRNYSTLREQVKCLPIATQFDLYYRLYVEKQYTTLANELCDLSTFAKLLIQCEGRRHLLHRCFQGVIDTGCNLASELASNFRIRVNNHLVNSKRRDDSNRDECCKFIIFDEKKLLKFGLALSSFLIEAGWFAECELVLLSCIYLSLNADRSDRKLDDCDRISSSFFISSLTFDSYVKLLHVYNNYFRFEKSEPLLKYLQQFIDELQLERNEEYNIAQAYIEYSQFYSFRSEYEKAFFWSEKALSLLTSKTPVITVIDVLRQSAKACVVKREFKKAEMLIKNALLVAKDVFRIDEPDWLIDYPNIHPKIADLFLDYGFYLLNVDLINQSVKLYQMALQWRQKLFQGDNDSDCCRNLLVALAHEDLAYATYVCEYSSGEFDIAKDHIDTALTILEALLPENHLRLASAKRVKALIIEEIAIDHPDKVTEQKMLQESQELHFSALNMARNTFGEMNVQTAKHYGNLGRLYQSMHRFVEAEQMHIKAISIKEKLLGCDDYEVGLSSGHLASLYNYDMLLFEKAEKLYLKSLSIGIKLFGECYSGLEYDYRGLLRVYSNLNNREKVEEYSQIFSNWLYLRESVNSVAKEKCPLRSLLTVKKLSPDQIYNIFKSDVS</sequence>
<dbReference type="InterPro" id="IPR019734">
    <property type="entry name" value="TPR_rpt"/>
</dbReference>
<evidence type="ECO:0000313" key="2">
    <source>
        <dbReference type="EMBL" id="RWS07345.1"/>
    </source>
</evidence>
<dbReference type="InterPro" id="IPR011990">
    <property type="entry name" value="TPR-like_helical_dom_sf"/>
</dbReference>
<proteinExistence type="predicted"/>